<evidence type="ECO:0000259" key="16">
    <source>
        <dbReference type="Pfam" id="PF02875"/>
    </source>
</evidence>
<keyword evidence="6 14" id="KW-0132">Cell division</keyword>
<dbReference type="HAMAP" id="MF_00046">
    <property type="entry name" value="MurC"/>
    <property type="match status" value="1"/>
</dbReference>
<evidence type="ECO:0000259" key="17">
    <source>
        <dbReference type="Pfam" id="PF08245"/>
    </source>
</evidence>
<dbReference type="InterPro" id="IPR036615">
    <property type="entry name" value="Mur_ligase_C_dom_sf"/>
</dbReference>
<dbReference type="SUPFAM" id="SSF51984">
    <property type="entry name" value="MurCD N-terminal domain"/>
    <property type="match status" value="1"/>
</dbReference>
<keyword evidence="7 14" id="KW-0547">Nucleotide-binding</keyword>
<gene>
    <name evidence="14" type="primary">murC</name>
    <name evidence="18" type="ORF">IQ215_06265</name>
</gene>
<feature type="domain" description="Mur ligase N-terminal catalytic" evidence="15">
    <location>
        <begin position="11"/>
        <end position="119"/>
    </location>
</feature>
<comment type="function">
    <text evidence="14">Cell wall formation.</text>
</comment>
<keyword evidence="19" id="KW-1185">Reference proteome</keyword>
<accession>A0ABR9V325</accession>
<evidence type="ECO:0000256" key="14">
    <source>
        <dbReference type="HAMAP-Rule" id="MF_00046"/>
    </source>
</evidence>
<dbReference type="Pfam" id="PF01225">
    <property type="entry name" value="Mur_ligase"/>
    <property type="match status" value="1"/>
</dbReference>
<dbReference type="Pfam" id="PF08245">
    <property type="entry name" value="Mur_ligase_M"/>
    <property type="match status" value="1"/>
</dbReference>
<keyword evidence="8 14" id="KW-0067">ATP-binding</keyword>
<dbReference type="GO" id="GO:0008763">
    <property type="term" value="F:UDP-N-acetylmuramate-L-alanine ligase activity"/>
    <property type="evidence" value="ECO:0007669"/>
    <property type="project" value="UniProtKB-EC"/>
</dbReference>
<protein>
    <recommendedName>
        <fullName evidence="3 14">UDP-N-acetylmuramate--L-alanine ligase</fullName>
        <ecNumber evidence="3 14">6.3.2.8</ecNumber>
    </recommendedName>
    <alternativeName>
        <fullName evidence="14">UDP-N-acetylmuramoyl-L-alanine synthetase</fullName>
    </alternativeName>
</protein>
<feature type="domain" description="Mur ligase central" evidence="17">
    <location>
        <begin position="124"/>
        <end position="297"/>
    </location>
</feature>
<dbReference type="InterPro" id="IPR050061">
    <property type="entry name" value="MurCDEF_pg_biosynth"/>
</dbReference>
<proteinExistence type="inferred from homology"/>
<organism evidence="18 19">
    <name type="scientific">Cyanobacterium stanieri LEGE 03274</name>
    <dbReference type="NCBI Taxonomy" id="1828756"/>
    <lineage>
        <taxon>Bacteria</taxon>
        <taxon>Bacillati</taxon>
        <taxon>Cyanobacteriota</taxon>
        <taxon>Cyanophyceae</taxon>
        <taxon>Oscillatoriophycideae</taxon>
        <taxon>Chroococcales</taxon>
        <taxon>Geminocystaceae</taxon>
        <taxon>Cyanobacterium</taxon>
    </lineage>
</organism>
<evidence type="ECO:0000256" key="12">
    <source>
        <dbReference type="ARBA" id="ARBA00023316"/>
    </source>
</evidence>
<dbReference type="InterPro" id="IPR036565">
    <property type="entry name" value="Mur-like_cat_sf"/>
</dbReference>
<evidence type="ECO:0000256" key="11">
    <source>
        <dbReference type="ARBA" id="ARBA00023306"/>
    </source>
</evidence>
<dbReference type="SUPFAM" id="SSF53244">
    <property type="entry name" value="MurD-like peptide ligases, peptide-binding domain"/>
    <property type="match status" value="1"/>
</dbReference>
<keyword evidence="5 14" id="KW-0436">Ligase</keyword>
<keyword evidence="4 14" id="KW-0963">Cytoplasm</keyword>
<evidence type="ECO:0000256" key="13">
    <source>
        <dbReference type="ARBA" id="ARBA00047833"/>
    </source>
</evidence>
<comment type="pathway">
    <text evidence="2 14">Cell wall biogenesis; peptidoglycan biosynthesis.</text>
</comment>
<evidence type="ECO:0000256" key="3">
    <source>
        <dbReference type="ARBA" id="ARBA00012211"/>
    </source>
</evidence>
<dbReference type="NCBIfam" id="TIGR01082">
    <property type="entry name" value="murC"/>
    <property type="match status" value="1"/>
</dbReference>
<feature type="binding site" evidence="14">
    <location>
        <begin position="126"/>
        <end position="132"/>
    </location>
    <ligand>
        <name>ATP</name>
        <dbReference type="ChEBI" id="CHEBI:30616"/>
    </ligand>
</feature>
<evidence type="ECO:0000256" key="8">
    <source>
        <dbReference type="ARBA" id="ARBA00022840"/>
    </source>
</evidence>
<keyword evidence="10 14" id="KW-0573">Peptidoglycan synthesis</keyword>
<dbReference type="Gene3D" id="3.90.190.20">
    <property type="entry name" value="Mur ligase, C-terminal domain"/>
    <property type="match status" value="1"/>
</dbReference>
<comment type="similarity">
    <text evidence="14">Belongs to the MurCDEF family.</text>
</comment>
<dbReference type="EC" id="6.3.2.8" evidence="3 14"/>
<evidence type="ECO:0000259" key="15">
    <source>
        <dbReference type="Pfam" id="PF01225"/>
    </source>
</evidence>
<dbReference type="RefSeq" id="WP_193800456.1">
    <property type="nucleotide sequence ID" value="NZ_JADEWC010000010.1"/>
</dbReference>
<dbReference type="InterPro" id="IPR000713">
    <property type="entry name" value="Mur_ligase_N"/>
</dbReference>
<evidence type="ECO:0000256" key="6">
    <source>
        <dbReference type="ARBA" id="ARBA00022618"/>
    </source>
</evidence>
<dbReference type="InterPro" id="IPR004101">
    <property type="entry name" value="Mur_ligase_C"/>
</dbReference>
<dbReference type="Pfam" id="PF02875">
    <property type="entry name" value="Mur_ligase_C"/>
    <property type="match status" value="1"/>
</dbReference>
<keyword evidence="11 14" id="KW-0131">Cell cycle</keyword>
<evidence type="ECO:0000313" key="18">
    <source>
        <dbReference type="EMBL" id="MBE9222297.1"/>
    </source>
</evidence>
<evidence type="ECO:0000256" key="5">
    <source>
        <dbReference type="ARBA" id="ARBA00022598"/>
    </source>
</evidence>
<evidence type="ECO:0000256" key="9">
    <source>
        <dbReference type="ARBA" id="ARBA00022960"/>
    </source>
</evidence>
<keyword evidence="12 14" id="KW-0961">Cell wall biogenesis/degradation</keyword>
<sequence>MNTIDLNGKPFHFIGVGGIGMSALAHVLAKRGVPISGSDLKSTHITERLESMGAKIFFTQEASNIDQLYQINGKKDQKNLQVVCSTAINNNNSEYQAVIEKGYPIFHRSDLLAALIKDYQSIAVAGTHGKTTTSSMIGYMLLESKLDPTVIVGGEVSAWGGNARLGDSNLLVAEADESDGSLIKHSPTMGIITNIELDHPDHYKDLNQLVDIFNQFSSQSDLTIACIDCPVVKENIKANITYSINPDSGANYIATNIVHQPKGSQAQVWENGQLLGNISLLLSGNHNVSNALSAIAVGRKLGLDFDTIAQALSTFDGAKRRFEYKGKFQGATLIDDYAHHPSEIRCTLEAARTRLPQYDASRVVAIFQPHRYSRTETFLEDFARCFASADVVILTDIYSAGEDNKTGITGQKLAETVEKYHDEVIYYPQLSSLKNFLADFLQPTDLTLFLGAGNLNQTIAELLKLEEDSLLVA</sequence>
<feature type="domain" description="Mur ligase C-terminal" evidence="16">
    <location>
        <begin position="320"/>
        <end position="453"/>
    </location>
</feature>
<evidence type="ECO:0000313" key="19">
    <source>
        <dbReference type="Proteomes" id="UP000654604"/>
    </source>
</evidence>
<evidence type="ECO:0000256" key="10">
    <source>
        <dbReference type="ARBA" id="ARBA00022984"/>
    </source>
</evidence>
<dbReference type="Gene3D" id="3.40.50.720">
    <property type="entry name" value="NAD(P)-binding Rossmann-like Domain"/>
    <property type="match status" value="1"/>
</dbReference>
<dbReference type="PANTHER" id="PTHR43445">
    <property type="entry name" value="UDP-N-ACETYLMURAMATE--L-ALANINE LIGASE-RELATED"/>
    <property type="match status" value="1"/>
</dbReference>
<dbReference type="InterPro" id="IPR005758">
    <property type="entry name" value="UDP-N-AcMur_Ala_ligase_MurC"/>
</dbReference>
<reference evidence="18 19" key="1">
    <citation type="submission" date="2020-10" db="EMBL/GenBank/DDBJ databases">
        <authorList>
            <person name="Castelo-Branco R."/>
            <person name="Eusebio N."/>
            <person name="Adriana R."/>
            <person name="Vieira A."/>
            <person name="Brugerolle De Fraissinette N."/>
            <person name="Rezende De Castro R."/>
            <person name="Schneider M.P."/>
            <person name="Vasconcelos V."/>
            <person name="Leao P.N."/>
        </authorList>
    </citation>
    <scope>NUCLEOTIDE SEQUENCE [LARGE SCALE GENOMIC DNA]</scope>
    <source>
        <strain evidence="18 19">LEGE 03274</strain>
    </source>
</reference>
<dbReference type="SUPFAM" id="SSF53623">
    <property type="entry name" value="MurD-like peptide ligases, catalytic domain"/>
    <property type="match status" value="1"/>
</dbReference>
<dbReference type="InterPro" id="IPR013221">
    <property type="entry name" value="Mur_ligase_cen"/>
</dbReference>
<dbReference type="Gene3D" id="3.40.1190.10">
    <property type="entry name" value="Mur-like, catalytic domain"/>
    <property type="match status" value="1"/>
</dbReference>
<evidence type="ECO:0000256" key="1">
    <source>
        <dbReference type="ARBA" id="ARBA00004496"/>
    </source>
</evidence>
<comment type="caution">
    <text evidence="18">The sequence shown here is derived from an EMBL/GenBank/DDBJ whole genome shotgun (WGS) entry which is preliminary data.</text>
</comment>
<evidence type="ECO:0000256" key="4">
    <source>
        <dbReference type="ARBA" id="ARBA00022490"/>
    </source>
</evidence>
<comment type="catalytic activity">
    <reaction evidence="13 14">
        <text>UDP-N-acetyl-alpha-D-muramate + L-alanine + ATP = UDP-N-acetyl-alpha-D-muramoyl-L-alanine + ADP + phosphate + H(+)</text>
        <dbReference type="Rhea" id="RHEA:23372"/>
        <dbReference type="ChEBI" id="CHEBI:15378"/>
        <dbReference type="ChEBI" id="CHEBI:30616"/>
        <dbReference type="ChEBI" id="CHEBI:43474"/>
        <dbReference type="ChEBI" id="CHEBI:57972"/>
        <dbReference type="ChEBI" id="CHEBI:70757"/>
        <dbReference type="ChEBI" id="CHEBI:83898"/>
        <dbReference type="ChEBI" id="CHEBI:456216"/>
        <dbReference type="EC" id="6.3.2.8"/>
    </reaction>
</comment>
<evidence type="ECO:0000256" key="7">
    <source>
        <dbReference type="ARBA" id="ARBA00022741"/>
    </source>
</evidence>
<evidence type="ECO:0000256" key="2">
    <source>
        <dbReference type="ARBA" id="ARBA00004752"/>
    </source>
</evidence>
<name>A0ABR9V325_9CHRO</name>
<dbReference type="Proteomes" id="UP000654604">
    <property type="component" value="Unassembled WGS sequence"/>
</dbReference>
<dbReference type="EMBL" id="JADEWC010000010">
    <property type="protein sequence ID" value="MBE9222297.1"/>
    <property type="molecule type" value="Genomic_DNA"/>
</dbReference>
<keyword evidence="9 14" id="KW-0133">Cell shape</keyword>
<dbReference type="PANTHER" id="PTHR43445:SF3">
    <property type="entry name" value="UDP-N-ACETYLMURAMATE--L-ALANINE LIGASE"/>
    <property type="match status" value="1"/>
</dbReference>
<comment type="subcellular location">
    <subcellularLocation>
        <location evidence="1 14">Cytoplasm</location>
    </subcellularLocation>
</comment>